<dbReference type="GO" id="GO:0004383">
    <property type="term" value="F:guanylate cyclase activity"/>
    <property type="evidence" value="ECO:0007669"/>
    <property type="project" value="TreeGrafter"/>
</dbReference>
<comment type="caution">
    <text evidence="9">The sequence shown here is derived from an EMBL/GenBank/DDBJ whole genome shotgun (WGS) entry which is preliminary data.</text>
</comment>
<dbReference type="InterPro" id="IPR001054">
    <property type="entry name" value="A/G_cyclase"/>
</dbReference>
<keyword evidence="2" id="KW-0812">Transmembrane</keyword>
<keyword evidence="10" id="KW-1185">Reference proteome</keyword>
<evidence type="ECO:0000313" key="9">
    <source>
        <dbReference type="EMBL" id="KAG7174523.1"/>
    </source>
</evidence>
<dbReference type="Gene3D" id="3.30.70.1230">
    <property type="entry name" value="Nucleotide cyclase"/>
    <property type="match status" value="1"/>
</dbReference>
<sequence>MGAMDVMRTVNEMYNLLDNTTDQYSVFKVETVGGVYMVVGGAPEYQHDHCAQVAALALHMLQEVAKTPHTHNLRIGIHMGPVAAGVVGLKLPRYCLFGDTVNTASRMQTNSKVGRVHISEKCAHQLEKFNFTTTFRGKLQI</sequence>
<organism evidence="9 10">
    <name type="scientific">Homarus americanus</name>
    <name type="common">American lobster</name>
    <dbReference type="NCBI Taxonomy" id="6706"/>
    <lineage>
        <taxon>Eukaryota</taxon>
        <taxon>Metazoa</taxon>
        <taxon>Ecdysozoa</taxon>
        <taxon>Arthropoda</taxon>
        <taxon>Crustacea</taxon>
        <taxon>Multicrustacea</taxon>
        <taxon>Malacostraca</taxon>
        <taxon>Eumalacostraca</taxon>
        <taxon>Eucarida</taxon>
        <taxon>Decapoda</taxon>
        <taxon>Pleocyemata</taxon>
        <taxon>Astacidea</taxon>
        <taxon>Nephropoidea</taxon>
        <taxon>Nephropidae</taxon>
        <taxon>Homarus</taxon>
    </lineage>
</organism>
<dbReference type="GO" id="GO:0005886">
    <property type="term" value="C:plasma membrane"/>
    <property type="evidence" value="ECO:0007669"/>
    <property type="project" value="TreeGrafter"/>
</dbReference>
<evidence type="ECO:0000259" key="8">
    <source>
        <dbReference type="PROSITE" id="PS50125"/>
    </source>
</evidence>
<evidence type="ECO:0000256" key="3">
    <source>
        <dbReference type="ARBA" id="ARBA00022741"/>
    </source>
</evidence>
<dbReference type="SUPFAM" id="SSF55073">
    <property type="entry name" value="Nucleotide cyclase"/>
    <property type="match status" value="1"/>
</dbReference>
<evidence type="ECO:0000256" key="4">
    <source>
        <dbReference type="ARBA" id="ARBA00022989"/>
    </source>
</evidence>
<reference evidence="9" key="1">
    <citation type="journal article" date="2021" name="Sci. Adv.">
        <title>The American lobster genome reveals insights on longevity, neural, and immune adaptations.</title>
        <authorList>
            <person name="Polinski J.M."/>
            <person name="Zimin A.V."/>
            <person name="Clark K.F."/>
            <person name="Kohn A.B."/>
            <person name="Sadowski N."/>
            <person name="Timp W."/>
            <person name="Ptitsyn A."/>
            <person name="Khanna P."/>
            <person name="Romanova D.Y."/>
            <person name="Williams P."/>
            <person name="Greenwood S.J."/>
            <person name="Moroz L.L."/>
            <person name="Walt D.R."/>
            <person name="Bodnar A.G."/>
        </authorList>
    </citation>
    <scope>NUCLEOTIDE SEQUENCE</scope>
    <source>
        <strain evidence="9">GMGI-L3</strain>
    </source>
</reference>
<dbReference type="CDD" id="cd07302">
    <property type="entry name" value="CHD"/>
    <property type="match status" value="1"/>
</dbReference>
<dbReference type="GO" id="GO:0035556">
    <property type="term" value="P:intracellular signal transduction"/>
    <property type="evidence" value="ECO:0007669"/>
    <property type="project" value="InterPro"/>
</dbReference>
<evidence type="ECO:0000256" key="1">
    <source>
        <dbReference type="ARBA" id="ARBA00004370"/>
    </source>
</evidence>
<proteinExistence type="predicted"/>
<evidence type="ECO:0000256" key="2">
    <source>
        <dbReference type="ARBA" id="ARBA00022692"/>
    </source>
</evidence>
<dbReference type="PROSITE" id="PS50125">
    <property type="entry name" value="GUANYLATE_CYCLASE_2"/>
    <property type="match status" value="1"/>
</dbReference>
<gene>
    <name evidence="9" type="primary">gcy-36-L</name>
    <name evidence="9" type="ORF">Hamer_G016421</name>
</gene>
<feature type="non-terminal residue" evidence="9">
    <location>
        <position position="1"/>
    </location>
</feature>
<protein>
    <submittedName>
        <fullName evidence="9">Soluble guanylate cyclase gcy-36-like</fullName>
    </submittedName>
</protein>
<keyword evidence="6" id="KW-0325">Glycoprotein</keyword>
<keyword evidence="7" id="KW-0456">Lyase</keyword>
<dbReference type="Proteomes" id="UP000747542">
    <property type="component" value="Unassembled WGS sequence"/>
</dbReference>
<dbReference type="SMART" id="SM00044">
    <property type="entry name" value="CYCc"/>
    <property type="match status" value="1"/>
</dbReference>
<dbReference type="GO" id="GO:0004016">
    <property type="term" value="F:adenylate cyclase activity"/>
    <property type="evidence" value="ECO:0007669"/>
    <property type="project" value="TreeGrafter"/>
</dbReference>
<keyword evidence="3" id="KW-0547">Nucleotide-binding</keyword>
<keyword evidence="5" id="KW-0472">Membrane</keyword>
<evidence type="ECO:0000256" key="5">
    <source>
        <dbReference type="ARBA" id="ARBA00023136"/>
    </source>
</evidence>
<accession>A0A8J5N7G3</accession>
<name>A0A8J5N7G3_HOMAM</name>
<comment type="subcellular location">
    <subcellularLocation>
        <location evidence="1">Membrane</location>
    </subcellularLocation>
</comment>
<feature type="domain" description="Guanylate cyclase" evidence="8">
    <location>
        <begin position="1"/>
        <end position="108"/>
    </location>
</feature>
<keyword evidence="4" id="KW-1133">Transmembrane helix</keyword>
<dbReference type="GO" id="GO:0007168">
    <property type="term" value="P:receptor guanylyl cyclase signaling pathway"/>
    <property type="evidence" value="ECO:0007669"/>
    <property type="project" value="TreeGrafter"/>
</dbReference>
<dbReference type="GO" id="GO:0001653">
    <property type="term" value="F:peptide receptor activity"/>
    <property type="evidence" value="ECO:0007669"/>
    <property type="project" value="TreeGrafter"/>
</dbReference>
<dbReference type="InterPro" id="IPR050401">
    <property type="entry name" value="Cyclic_nucleotide_synthase"/>
</dbReference>
<evidence type="ECO:0000256" key="6">
    <source>
        <dbReference type="ARBA" id="ARBA00023180"/>
    </source>
</evidence>
<dbReference type="AlphaFoldDB" id="A0A8J5N7G3"/>
<evidence type="ECO:0000313" key="10">
    <source>
        <dbReference type="Proteomes" id="UP000747542"/>
    </source>
</evidence>
<evidence type="ECO:0000256" key="7">
    <source>
        <dbReference type="ARBA" id="ARBA00023239"/>
    </source>
</evidence>
<dbReference type="PANTHER" id="PTHR11920">
    <property type="entry name" value="GUANYLYL CYCLASE"/>
    <property type="match status" value="1"/>
</dbReference>
<dbReference type="GO" id="GO:0000166">
    <property type="term" value="F:nucleotide binding"/>
    <property type="evidence" value="ECO:0007669"/>
    <property type="project" value="UniProtKB-KW"/>
</dbReference>
<dbReference type="EMBL" id="JAHLQT010007588">
    <property type="protein sequence ID" value="KAG7174523.1"/>
    <property type="molecule type" value="Genomic_DNA"/>
</dbReference>
<dbReference type="Pfam" id="PF00211">
    <property type="entry name" value="Guanylate_cyc"/>
    <property type="match status" value="1"/>
</dbReference>
<dbReference type="InterPro" id="IPR029787">
    <property type="entry name" value="Nucleotide_cyclase"/>
</dbReference>
<dbReference type="PANTHER" id="PTHR11920:SF501">
    <property type="entry name" value="GUANYLATE CYCLASE 32E"/>
    <property type="match status" value="1"/>
</dbReference>